<dbReference type="PANTHER" id="PTHR31668">
    <property type="entry name" value="GLUCOSE TRANSPORT TRANSCRIPTION REGULATOR RGT1-RELATED-RELATED"/>
    <property type="match status" value="1"/>
</dbReference>
<evidence type="ECO:0000313" key="7">
    <source>
        <dbReference type="EMBL" id="KMM71207.1"/>
    </source>
</evidence>
<keyword evidence="3" id="KW-0804">Transcription</keyword>
<dbReference type="SUPFAM" id="SSF57701">
    <property type="entry name" value="Zn2/Cys6 DNA-binding domain"/>
    <property type="match status" value="1"/>
</dbReference>
<feature type="region of interest" description="Disordered" evidence="5">
    <location>
        <begin position="1"/>
        <end position="31"/>
    </location>
</feature>
<proteinExistence type="predicted"/>
<dbReference type="EMBL" id="DS268113">
    <property type="protein sequence ID" value="KMM71207.1"/>
    <property type="molecule type" value="Genomic_DNA"/>
</dbReference>
<reference evidence="8" key="3">
    <citation type="journal article" date="2010" name="Genome Res.">
        <title>Population genomic sequencing of Coccidioides fungi reveals recent hybridization and transposon control.</title>
        <authorList>
            <person name="Neafsey D.E."/>
            <person name="Barker B.M."/>
            <person name="Sharpton T.J."/>
            <person name="Stajich J.E."/>
            <person name="Park D.J."/>
            <person name="Whiston E."/>
            <person name="Hung C.-Y."/>
            <person name="McMahan C."/>
            <person name="White J."/>
            <person name="Sykes S."/>
            <person name="Heiman D."/>
            <person name="Young S."/>
            <person name="Zeng Q."/>
            <person name="Abouelleil A."/>
            <person name="Aftuck L."/>
            <person name="Bessette D."/>
            <person name="Brown A."/>
            <person name="FitzGerald M."/>
            <person name="Lui A."/>
            <person name="Macdonald J.P."/>
            <person name="Priest M."/>
            <person name="Orbach M.J."/>
            <person name="Galgiani J.N."/>
            <person name="Kirkland T.N."/>
            <person name="Cole G.T."/>
            <person name="Birren B.W."/>
            <person name="Henn M.R."/>
            <person name="Taylor J.W."/>
            <person name="Rounsley S.D."/>
        </authorList>
    </citation>
    <scope>NUCLEOTIDE SEQUENCE [LARGE SCALE GENOMIC DNA]</scope>
    <source>
        <strain evidence="8">RMSCC 3488</strain>
    </source>
</reference>
<dbReference type="PROSITE" id="PS00463">
    <property type="entry name" value="ZN2_CY6_FUNGAL_1"/>
    <property type="match status" value="1"/>
</dbReference>
<reference evidence="7 8" key="1">
    <citation type="submission" date="2007-06" db="EMBL/GenBank/DDBJ databases">
        <title>The Genome Sequence of Coccidioides posadasii RMSCC_3488.</title>
        <authorList>
            <consortium name="Coccidioides Genome Resources Consortium"/>
            <consortium name="The Broad Institute Genome Sequencing Platform"/>
            <person name="Henn M.R."/>
            <person name="Sykes S."/>
            <person name="Young S."/>
            <person name="Jaffe D."/>
            <person name="Berlin A."/>
            <person name="Alvarez P."/>
            <person name="Butler J."/>
            <person name="Gnerre S."/>
            <person name="Grabherr M."/>
            <person name="Mauceli E."/>
            <person name="Brockman W."/>
            <person name="Kodira C."/>
            <person name="Alvarado L."/>
            <person name="Zeng Q."/>
            <person name="Crawford M."/>
            <person name="Antoine C."/>
            <person name="Devon K."/>
            <person name="Galgiani J."/>
            <person name="Orsborn K."/>
            <person name="Lewis M.L."/>
            <person name="Nusbaum C."/>
            <person name="Galagan J."/>
            <person name="Birren B."/>
        </authorList>
    </citation>
    <scope>NUCLEOTIDE SEQUENCE [LARGE SCALE GENOMIC DNA]</scope>
    <source>
        <strain evidence="7 8">RMSCC 3488</strain>
    </source>
</reference>
<evidence type="ECO:0000259" key="6">
    <source>
        <dbReference type="PROSITE" id="PS50048"/>
    </source>
</evidence>
<dbReference type="AlphaFoldDB" id="A0A0J6IHA8"/>
<dbReference type="VEuPathDB" id="FungiDB:CPAG_07514"/>
<dbReference type="OrthoDB" id="4150019at2759"/>
<dbReference type="Proteomes" id="UP000054567">
    <property type="component" value="Unassembled WGS sequence"/>
</dbReference>
<organism evidence="7 8">
    <name type="scientific">Coccidioides posadasii RMSCC 3488</name>
    <dbReference type="NCBI Taxonomy" id="454284"/>
    <lineage>
        <taxon>Eukaryota</taxon>
        <taxon>Fungi</taxon>
        <taxon>Dikarya</taxon>
        <taxon>Ascomycota</taxon>
        <taxon>Pezizomycotina</taxon>
        <taxon>Eurotiomycetes</taxon>
        <taxon>Eurotiomycetidae</taxon>
        <taxon>Onygenales</taxon>
        <taxon>Onygenaceae</taxon>
        <taxon>Coccidioides</taxon>
    </lineage>
</organism>
<protein>
    <recommendedName>
        <fullName evidence="6">Zn(2)-C6 fungal-type domain-containing protein</fullName>
    </recommendedName>
</protein>
<feature type="domain" description="Zn(2)-C6 fungal-type" evidence="6">
    <location>
        <begin position="41"/>
        <end position="75"/>
    </location>
</feature>
<dbReference type="CDD" id="cd00067">
    <property type="entry name" value="GAL4"/>
    <property type="match status" value="1"/>
</dbReference>
<evidence type="ECO:0000256" key="4">
    <source>
        <dbReference type="ARBA" id="ARBA00023242"/>
    </source>
</evidence>
<dbReference type="Pfam" id="PF00172">
    <property type="entry name" value="Zn_clus"/>
    <property type="match status" value="1"/>
</dbReference>
<evidence type="ECO:0000256" key="5">
    <source>
        <dbReference type="SAM" id="MobiDB-lite"/>
    </source>
</evidence>
<evidence type="ECO:0000256" key="2">
    <source>
        <dbReference type="ARBA" id="ARBA00023125"/>
    </source>
</evidence>
<dbReference type="InterPro" id="IPR050797">
    <property type="entry name" value="Carb_Metab_Trans_Reg"/>
</dbReference>
<dbReference type="GO" id="GO:0008270">
    <property type="term" value="F:zinc ion binding"/>
    <property type="evidence" value="ECO:0007669"/>
    <property type="project" value="InterPro"/>
</dbReference>
<evidence type="ECO:0000256" key="1">
    <source>
        <dbReference type="ARBA" id="ARBA00023015"/>
    </source>
</evidence>
<keyword evidence="4" id="KW-0539">Nucleus</keyword>
<evidence type="ECO:0000256" key="3">
    <source>
        <dbReference type="ARBA" id="ARBA00023163"/>
    </source>
</evidence>
<dbReference type="GO" id="GO:0000981">
    <property type="term" value="F:DNA-binding transcription factor activity, RNA polymerase II-specific"/>
    <property type="evidence" value="ECO:0007669"/>
    <property type="project" value="InterPro"/>
</dbReference>
<dbReference type="GO" id="GO:0003677">
    <property type="term" value="F:DNA binding"/>
    <property type="evidence" value="ECO:0007669"/>
    <property type="project" value="UniProtKB-KW"/>
</dbReference>
<dbReference type="PROSITE" id="PS50048">
    <property type="entry name" value="ZN2_CY6_FUNGAL_2"/>
    <property type="match status" value="1"/>
</dbReference>
<sequence>MEPSTDNISQESSQGLAMEASTGGTADKKRNKLGYHRTSVACVHCRRRKIRCLLAPDDAQGRCENCIRLKKECHFYPVDQQPPVEKRSRAGSKAEPPTPDASMVTTPTLLGRGPMMEQKDSYFPYPSIPVNATPDMATFNPGTYGATTMSPYSPDPTTALSSVQSLAQPATWDASSIYDQQVSSVPPPLQASSPTGAIWDQSTPMTTPISSISALSATASPTGLVPPNVTGNSAFGIVTDATAWNLQPSTMPLSSPEVTAPGYTAQLHAPLPSEYKPHIGNPARMYSVPMSVPVSGIQPPHNVPVSYDVQQQSLAYNTWSNMAPADISTSNQPIVPGIPDPMAPWYGDIGVPYAHMKQDAPIVTSPLQPFDPGVPHPMQKP</sequence>
<dbReference type="InterPro" id="IPR036864">
    <property type="entry name" value="Zn2-C6_fun-type_DNA-bd_sf"/>
</dbReference>
<name>A0A0J6IHA8_COCPO</name>
<keyword evidence="2" id="KW-0238">DNA-binding</keyword>
<dbReference type="SMART" id="SM00066">
    <property type="entry name" value="GAL4"/>
    <property type="match status" value="1"/>
</dbReference>
<gene>
    <name evidence="7" type="ORF">CPAG_07514</name>
</gene>
<reference evidence="8" key="2">
    <citation type="journal article" date="2009" name="Genome Res.">
        <title>Comparative genomic analyses of the human fungal pathogens Coccidioides and their relatives.</title>
        <authorList>
            <person name="Sharpton T.J."/>
            <person name="Stajich J.E."/>
            <person name="Rounsley S.D."/>
            <person name="Gardner M.J."/>
            <person name="Wortman J.R."/>
            <person name="Jordar V.S."/>
            <person name="Maiti R."/>
            <person name="Kodira C.D."/>
            <person name="Neafsey D.E."/>
            <person name="Zeng Q."/>
            <person name="Hung C.-Y."/>
            <person name="McMahan C."/>
            <person name="Muszewska A."/>
            <person name="Grynberg M."/>
            <person name="Mandel M.A."/>
            <person name="Kellner E.M."/>
            <person name="Barker B.M."/>
            <person name="Galgiani J.N."/>
            <person name="Orbach M.J."/>
            <person name="Kirkland T.N."/>
            <person name="Cole G.T."/>
            <person name="Henn M.R."/>
            <person name="Birren B.W."/>
            <person name="Taylor J.W."/>
        </authorList>
    </citation>
    <scope>NUCLEOTIDE SEQUENCE [LARGE SCALE GENOMIC DNA]</scope>
    <source>
        <strain evidence="8">RMSCC 3488</strain>
    </source>
</reference>
<dbReference type="InterPro" id="IPR001138">
    <property type="entry name" value="Zn2Cys6_DnaBD"/>
</dbReference>
<evidence type="ECO:0000313" key="8">
    <source>
        <dbReference type="Proteomes" id="UP000054567"/>
    </source>
</evidence>
<dbReference type="Gene3D" id="4.10.240.10">
    <property type="entry name" value="Zn(2)-C6 fungal-type DNA-binding domain"/>
    <property type="match status" value="1"/>
</dbReference>
<accession>A0A0J6IHA8</accession>
<keyword evidence="1" id="KW-0805">Transcription regulation</keyword>
<feature type="compositionally biased region" description="Polar residues" evidence="5">
    <location>
        <begin position="1"/>
        <end position="15"/>
    </location>
</feature>
<feature type="region of interest" description="Disordered" evidence="5">
    <location>
        <begin position="80"/>
        <end position="106"/>
    </location>
</feature>